<evidence type="ECO:0000256" key="1">
    <source>
        <dbReference type="SAM" id="SignalP"/>
    </source>
</evidence>
<dbReference type="PANTHER" id="PTHR43737">
    <property type="entry name" value="BLL7424 PROTEIN"/>
    <property type="match status" value="1"/>
</dbReference>
<dbReference type="Pfam" id="PF07394">
    <property type="entry name" value="DUF1501"/>
    <property type="match status" value="1"/>
</dbReference>
<dbReference type="EMBL" id="JABRWJ010000003">
    <property type="protein sequence ID" value="NRF67149.1"/>
    <property type="molecule type" value="Genomic_DNA"/>
</dbReference>
<proteinExistence type="predicted"/>
<dbReference type="InterPro" id="IPR010869">
    <property type="entry name" value="DUF1501"/>
</dbReference>
<evidence type="ECO:0000313" key="3">
    <source>
        <dbReference type="Proteomes" id="UP000737171"/>
    </source>
</evidence>
<gene>
    <name evidence="2" type="ORF">HLB44_09160</name>
</gene>
<protein>
    <submittedName>
        <fullName evidence="2">DUF1501 domain-containing protein</fullName>
    </submittedName>
</protein>
<feature type="chain" id="PRO_5045500629" evidence="1">
    <location>
        <begin position="26"/>
        <end position="397"/>
    </location>
</feature>
<dbReference type="Proteomes" id="UP000737171">
    <property type="component" value="Unassembled WGS sequence"/>
</dbReference>
<name>A0ABX2EEW5_9BURK</name>
<feature type="signal peptide" evidence="1">
    <location>
        <begin position="1"/>
        <end position="25"/>
    </location>
</feature>
<keyword evidence="1" id="KW-0732">Signal</keyword>
<reference evidence="2 3" key="1">
    <citation type="submission" date="2020-05" db="EMBL/GenBank/DDBJ databases">
        <title>Aquincola sp. isolate from soil.</title>
        <authorList>
            <person name="Han J."/>
            <person name="Kim D.-U."/>
        </authorList>
    </citation>
    <scope>NUCLEOTIDE SEQUENCE [LARGE SCALE GENOMIC DNA]</scope>
    <source>
        <strain evidence="2 3">S2</strain>
    </source>
</reference>
<keyword evidence="3" id="KW-1185">Reference proteome</keyword>
<dbReference type="PANTHER" id="PTHR43737:SF1">
    <property type="entry name" value="DUF1501 DOMAIN-CONTAINING PROTEIN"/>
    <property type="match status" value="1"/>
</dbReference>
<evidence type="ECO:0000313" key="2">
    <source>
        <dbReference type="EMBL" id="NRF67149.1"/>
    </source>
</evidence>
<sequence length="397" mass="41542">MMSTRRGLLAAAALTSLAPLSLALAGSGRPDGPRLVLVILRGGLDGLSAVPVPGDPAFAAARGALAQFAEAPRPLDGPFALHPALEQLHAMYQRRELAVVHATGLPYKERSHFEAQQLLESGGQRPYELSSGWLGRALGAAPGAKGLALQTAVPLVLRGPAAVDSWAPSALPDPSPDLLQRLARLYESDPALAQALERARALRADHPDMASSPMAGPAGARPQQQNGVLLAQRAAEFLARADGPQAAVLELGGWDTHANQAAAQGPLDANLRRLDAMLAALREGLAATPGLWQRSVVLVVTEFGREVASNGTQGTDHGSGGAAFVLGGGVRGGRVLADWPGLATQERFEGRDLRITTDLRALLRTVLHEHLRTPAAALDREVLPGTRGLASLPLWRA</sequence>
<accession>A0ABX2EEW5</accession>
<organism evidence="2 3">
    <name type="scientific">Pseudaquabacterium terrae</name>
    <dbReference type="NCBI Taxonomy" id="2732868"/>
    <lineage>
        <taxon>Bacteria</taxon>
        <taxon>Pseudomonadati</taxon>
        <taxon>Pseudomonadota</taxon>
        <taxon>Betaproteobacteria</taxon>
        <taxon>Burkholderiales</taxon>
        <taxon>Sphaerotilaceae</taxon>
        <taxon>Pseudaquabacterium</taxon>
    </lineage>
</organism>
<comment type="caution">
    <text evidence="2">The sequence shown here is derived from an EMBL/GenBank/DDBJ whole genome shotgun (WGS) entry which is preliminary data.</text>
</comment>